<dbReference type="RefSeq" id="XP_056493771.1">
    <property type="nucleotide sequence ID" value="XM_056625189.1"/>
</dbReference>
<evidence type="ECO:0000256" key="2">
    <source>
        <dbReference type="ARBA" id="ARBA00022771"/>
    </source>
</evidence>
<gene>
    <name evidence="5" type="ORF">N7509_000552</name>
</gene>
<dbReference type="InterPro" id="IPR002893">
    <property type="entry name" value="Znf_MYND"/>
</dbReference>
<sequence>MARRGFSIFDPCRISNREPCAKIQSGCGICGKDEPLLGCSRCRVMVYCGREHQVEHKSTCKAIERARASLEEQEQILRDSSSSDPFIHGSINEFGPEMRSYILHRCVLVGMISGINTREAVEKQLEHSMEILRLCPKDNLGARKTVAPMMIRLNQDRECYAFLKSWVLVSNRSYDNWSNPGLPRFNVESADIFESVDMFLGLNIGISLTVPLCLLKLKTFLDLSLVEAQKGSARSTGPVGTSREYFNSLRNAVTRSQALLSTPNFTNPTTRISTLSRLQFQVDVLFNEVNRTHPDFWPALLNPQGFLDRPFVVTSGGEDFVDETQGILSASYDAWHDTIGAITFVEGKLGHRR</sequence>
<dbReference type="Pfam" id="PF01753">
    <property type="entry name" value="zf-MYND"/>
    <property type="match status" value="1"/>
</dbReference>
<dbReference type="EMBL" id="JAPZBU010000003">
    <property type="protein sequence ID" value="KAJ5413925.1"/>
    <property type="molecule type" value="Genomic_DNA"/>
</dbReference>
<evidence type="ECO:0000313" key="6">
    <source>
        <dbReference type="Proteomes" id="UP001147747"/>
    </source>
</evidence>
<name>A0A9W9WAQ2_9EURO</name>
<dbReference type="AlphaFoldDB" id="A0A9W9WAQ2"/>
<reference evidence="5" key="1">
    <citation type="submission" date="2022-12" db="EMBL/GenBank/DDBJ databases">
        <authorList>
            <person name="Petersen C."/>
        </authorList>
    </citation>
    <scope>NUCLEOTIDE SEQUENCE</scope>
    <source>
        <strain evidence="5">IBT 29677</strain>
    </source>
</reference>
<evidence type="ECO:0000259" key="4">
    <source>
        <dbReference type="Pfam" id="PF01753"/>
    </source>
</evidence>
<dbReference type="OrthoDB" id="5952526at2759"/>
<protein>
    <recommendedName>
        <fullName evidence="4">MYND-type domain-containing protein</fullName>
    </recommendedName>
</protein>
<dbReference type="GO" id="GO:0008270">
    <property type="term" value="F:zinc ion binding"/>
    <property type="evidence" value="ECO:0007669"/>
    <property type="project" value="UniProtKB-KW"/>
</dbReference>
<accession>A0A9W9WAQ2</accession>
<dbReference type="SUPFAM" id="SSF144232">
    <property type="entry name" value="HIT/MYND zinc finger-like"/>
    <property type="match status" value="1"/>
</dbReference>
<keyword evidence="6" id="KW-1185">Reference proteome</keyword>
<dbReference type="GeneID" id="81364169"/>
<evidence type="ECO:0000256" key="3">
    <source>
        <dbReference type="ARBA" id="ARBA00022833"/>
    </source>
</evidence>
<evidence type="ECO:0000313" key="5">
    <source>
        <dbReference type="EMBL" id="KAJ5413925.1"/>
    </source>
</evidence>
<keyword evidence="1" id="KW-0479">Metal-binding</keyword>
<organism evidence="5 6">
    <name type="scientific">Penicillium cosmopolitanum</name>
    <dbReference type="NCBI Taxonomy" id="1131564"/>
    <lineage>
        <taxon>Eukaryota</taxon>
        <taxon>Fungi</taxon>
        <taxon>Dikarya</taxon>
        <taxon>Ascomycota</taxon>
        <taxon>Pezizomycotina</taxon>
        <taxon>Eurotiomycetes</taxon>
        <taxon>Eurotiomycetidae</taxon>
        <taxon>Eurotiales</taxon>
        <taxon>Aspergillaceae</taxon>
        <taxon>Penicillium</taxon>
    </lineage>
</organism>
<keyword evidence="3" id="KW-0862">Zinc</keyword>
<comment type="caution">
    <text evidence="5">The sequence shown here is derived from an EMBL/GenBank/DDBJ whole genome shotgun (WGS) entry which is preliminary data.</text>
</comment>
<dbReference type="Gene3D" id="6.10.140.2220">
    <property type="match status" value="1"/>
</dbReference>
<proteinExistence type="predicted"/>
<reference evidence="5" key="2">
    <citation type="journal article" date="2023" name="IMA Fungus">
        <title>Comparative genomic study of the Penicillium genus elucidates a diverse pangenome and 15 lateral gene transfer events.</title>
        <authorList>
            <person name="Petersen C."/>
            <person name="Sorensen T."/>
            <person name="Nielsen M.R."/>
            <person name="Sondergaard T.E."/>
            <person name="Sorensen J.L."/>
            <person name="Fitzpatrick D.A."/>
            <person name="Frisvad J.C."/>
            <person name="Nielsen K.L."/>
        </authorList>
    </citation>
    <scope>NUCLEOTIDE SEQUENCE</scope>
    <source>
        <strain evidence="5">IBT 29677</strain>
    </source>
</reference>
<evidence type="ECO:0000256" key="1">
    <source>
        <dbReference type="ARBA" id="ARBA00022723"/>
    </source>
</evidence>
<feature type="domain" description="MYND-type" evidence="4">
    <location>
        <begin position="27"/>
        <end position="57"/>
    </location>
</feature>
<dbReference type="Proteomes" id="UP001147747">
    <property type="component" value="Unassembled WGS sequence"/>
</dbReference>
<keyword evidence="2" id="KW-0863">Zinc-finger</keyword>